<gene>
    <name evidence="3" type="ORF">AFUS01_LOCUS21721</name>
</gene>
<evidence type="ECO:0000313" key="4">
    <source>
        <dbReference type="Proteomes" id="UP000708208"/>
    </source>
</evidence>
<feature type="region of interest" description="Disordered" evidence="1">
    <location>
        <begin position="1"/>
        <end position="67"/>
    </location>
</feature>
<comment type="caution">
    <text evidence="3">The sequence shown here is derived from an EMBL/GenBank/DDBJ whole genome shotgun (WGS) entry which is preliminary data.</text>
</comment>
<dbReference type="InterPro" id="IPR050240">
    <property type="entry name" value="DNA_pol_type-B"/>
</dbReference>
<dbReference type="Proteomes" id="UP000708208">
    <property type="component" value="Unassembled WGS sequence"/>
</dbReference>
<dbReference type="GO" id="GO:0008296">
    <property type="term" value="F:3'-5'-DNA exonuclease activity"/>
    <property type="evidence" value="ECO:0007669"/>
    <property type="project" value="TreeGrafter"/>
</dbReference>
<dbReference type="PANTHER" id="PTHR10322:SF23">
    <property type="entry name" value="DNA POLYMERASE DELTA CATALYTIC SUBUNIT"/>
    <property type="match status" value="1"/>
</dbReference>
<dbReference type="GO" id="GO:0003887">
    <property type="term" value="F:DNA-directed DNA polymerase activity"/>
    <property type="evidence" value="ECO:0007669"/>
    <property type="project" value="TreeGrafter"/>
</dbReference>
<dbReference type="AlphaFoldDB" id="A0A8J2KBN8"/>
<organism evidence="3 4">
    <name type="scientific">Allacma fusca</name>
    <dbReference type="NCBI Taxonomy" id="39272"/>
    <lineage>
        <taxon>Eukaryota</taxon>
        <taxon>Metazoa</taxon>
        <taxon>Ecdysozoa</taxon>
        <taxon>Arthropoda</taxon>
        <taxon>Hexapoda</taxon>
        <taxon>Collembola</taxon>
        <taxon>Symphypleona</taxon>
        <taxon>Sminthuridae</taxon>
        <taxon>Allacma</taxon>
    </lineage>
</organism>
<dbReference type="Pfam" id="PF24065">
    <property type="entry name" value="REV3_N"/>
    <property type="match status" value="1"/>
</dbReference>
<dbReference type="InterPro" id="IPR056447">
    <property type="entry name" value="REV3_N"/>
</dbReference>
<feature type="domain" description="DNA polymerase zeta catalytic subunit N-terminal" evidence="2">
    <location>
        <begin position="138"/>
        <end position="163"/>
    </location>
</feature>
<evidence type="ECO:0000259" key="2">
    <source>
        <dbReference type="Pfam" id="PF24065"/>
    </source>
</evidence>
<dbReference type="GO" id="GO:0043625">
    <property type="term" value="C:delta DNA polymerase complex"/>
    <property type="evidence" value="ECO:0007669"/>
    <property type="project" value="TreeGrafter"/>
</dbReference>
<dbReference type="EMBL" id="CAJVCH010245947">
    <property type="protein sequence ID" value="CAG7733267.1"/>
    <property type="molecule type" value="Genomic_DNA"/>
</dbReference>
<feature type="compositionally biased region" description="Low complexity" evidence="1">
    <location>
        <begin position="19"/>
        <end position="40"/>
    </location>
</feature>
<proteinExistence type="predicted"/>
<keyword evidence="4" id="KW-1185">Reference proteome</keyword>
<sequence length="173" mass="18736">MYNKRKPSGGARGRGGSSNTGTGRTNWSGGSSRSGSKSGGQASQENGSGGSAYKKAKFSQEDEDMEMDEMEAAFVEEMEEEVDTVVGEEDDTVTTATYAEWDRPDAPPLDCKKKSLTFQQFDVDSYISNEVWPGMPGSKIPPVPVIRMYGVTDDGNAVCCHVHGFSPYFYVSV</sequence>
<protein>
    <recommendedName>
        <fullName evidence="2">DNA polymerase zeta catalytic subunit N-terminal domain-containing protein</fullName>
    </recommendedName>
</protein>
<evidence type="ECO:0000256" key="1">
    <source>
        <dbReference type="SAM" id="MobiDB-lite"/>
    </source>
</evidence>
<dbReference type="GO" id="GO:0006297">
    <property type="term" value="P:nucleotide-excision repair, DNA gap filling"/>
    <property type="evidence" value="ECO:0007669"/>
    <property type="project" value="TreeGrafter"/>
</dbReference>
<dbReference type="GO" id="GO:0045004">
    <property type="term" value="P:DNA replication proofreading"/>
    <property type="evidence" value="ECO:0007669"/>
    <property type="project" value="TreeGrafter"/>
</dbReference>
<dbReference type="GO" id="GO:0006287">
    <property type="term" value="P:base-excision repair, gap-filling"/>
    <property type="evidence" value="ECO:0007669"/>
    <property type="project" value="TreeGrafter"/>
</dbReference>
<accession>A0A8J2KBN8</accession>
<dbReference type="OrthoDB" id="2414538at2759"/>
<reference evidence="3" key="1">
    <citation type="submission" date="2021-06" db="EMBL/GenBank/DDBJ databases">
        <authorList>
            <person name="Hodson N. C."/>
            <person name="Mongue J. A."/>
            <person name="Jaron S. K."/>
        </authorList>
    </citation>
    <scope>NUCLEOTIDE SEQUENCE</scope>
</reference>
<name>A0A8J2KBN8_9HEXA</name>
<feature type="non-terminal residue" evidence="3">
    <location>
        <position position="173"/>
    </location>
</feature>
<evidence type="ECO:0000313" key="3">
    <source>
        <dbReference type="EMBL" id="CAG7733267.1"/>
    </source>
</evidence>
<dbReference type="PANTHER" id="PTHR10322">
    <property type="entry name" value="DNA POLYMERASE CATALYTIC SUBUNIT"/>
    <property type="match status" value="1"/>
</dbReference>